<keyword evidence="1" id="KW-0175">Coiled coil</keyword>
<dbReference type="Proteomes" id="UP000218775">
    <property type="component" value="Unassembled WGS sequence"/>
</dbReference>
<proteinExistence type="predicted"/>
<evidence type="ECO:0000313" key="4">
    <source>
        <dbReference type="Proteomes" id="UP000218775"/>
    </source>
</evidence>
<feature type="transmembrane region" description="Helical" evidence="2">
    <location>
        <begin position="76"/>
        <end position="95"/>
    </location>
</feature>
<accession>A0A2A4X5S2</accession>
<gene>
    <name evidence="3" type="ORF">COB21_02120</name>
</gene>
<feature type="transmembrane region" description="Helical" evidence="2">
    <location>
        <begin position="101"/>
        <end position="118"/>
    </location>
</feature>
<evidence type="ECO:0000256" key="1">
    <source>
        <dbReference type="SAM" id="Coils"/>
    </source>
</evidence>
<dbReference type="EMBL" id="NVUK01000010">
    <property type="protein sequence ID" value="PCI77978.1"/>
    <property type="molecule type" value="Genomic_DNA"/>
</dbReference>
<name>A0A2A4X5S2_UNCAE</name>
<evidence type="ECO:0000313" key="3">
    <source>
        <dbReference type="EMBL" id="PCI77978.1"/>
    </source>
</evidence>
<organism evidence="3 4">
    <name type="scientific">Aerophobetes bacterium</name>
    <dbReference type="NCBI Taxonomy" id="2030807"/>
    <lineage>
        <taxon>Bacteria</taxon>
        <taxon>Candidatus Aerophobota</taxon>
    </lineage>
</organism>
<keyword evidence="2" id="KW-0472">Membrane</keyword>
<evidence type="ECO:0000256" key="2">
    <source>
        <dbReference type="SAM" id="Phobius"/>
    </source>
</evidence>
<comment type="caution">
    <text evidence="3">The sequence shown here is derived from an EMBL/GenBank/DDBJ whole genome shotgun (WGS) entry which is preliminary data.</text>
</comment>
<keyword evidence="2" id="KW-1133">Transmembrane helix</keyword>
<dbReference type="AlphaFoldDB" id="A0A2A4X5S2"/>
<feature type="coiled-coil region" evidence="1">
    <location>
        <begin position="126"/>
        <end position="160"/>
    </location>
</feature>
<sequence>MLSALEEVTQQEKKYLNDSFVKKAFPLATVWMLLIHIALFGLILPLYYYLIGVTLAMLSLRYTFKAGFSKKRAWKLALLALAAQLIFFLFSPFSLVLQALAAGWTSSLLIGLWAQYFAGKEERAYVHMLRSKENNYLDALKQLREKIQEKERGILEHKRQSGDESVEKQEQIRELNKLLSYKEKEIEKFYQDKQSFTSLAKSDREDLIVLRGELTEKRSSEKSSLAHITSLRRAVQKLQQKVNYYRVEHFHRGAMFDLYNQQKTLPTMDNITLPKKTVRPLKTEQSKK</sequence>
<protein>
    <submittedName>
        <fullName evidence="3">Uncharacterized protein</fullName>
    </submittedName>
</protein>
<keyword evidence="2" id="KW-0812">Transmembrane</keyword>
<reference evidence="4" key="1">
    <citation type="submission" date="2017-08" db="EMBL/GenBank/DDBJ databases">
        <title>A dynamic microbial community with high functional redundancy inhabits the cold, oxic subseafloor aquifer.</title>
        <authorList>
            <person name="Tully B.J."/>
            <person name="Wheat C.G."/>
            <person name="Glazer B.T."/>
            <person name="Huber J.A."/>
        </authorList>
    </citation>
    <scope>NUCLEOTIDE SEQUENCE [LARGE SCALE GENOMIC DNA]</scope>
</reference>